<reference evidence="3 4" key="1">
    <citation type="submission" date="2016-10" db="EMBL/GenBank/DDBJ databases">
        <authorList>
            <person name="de Groot N.N."/>
        </authorList>
    </citation>
    <scope>NUCLEOTIDE SEQUENCE [LARGE SCALE GENOMIC DNA]</scope>
    <source>
        <strain evidence="3 4">DSM 17862</strain>
    </source>
</reference>
<dbReference type="RefSeq" id="WP_175479821.1">
    <property type="nucleotide sequence ID" value="NZ_FOHO01000003.1"/>
</dbReference>
<feature type="signal peptide" evidence="1">
    <location>
        <begin position="1"/>
        <end position="17"/>
    </location>
</feature>
<organism evidence="3 4">
    <name type="scientific">Paracoccus homiensis</name>
    <dbReference type="NCBI Taxonomy" id="364199"/>
    <lineage>
        <taxon>Bacteria</taxon>
        <taxon>Pseudomonadati</taxon>
        <taxon>Pseudomonadota</taxon>
        <taxon>Alphaproteobacteria</taxon>
        <taxon>Rhodobacterales</taxon>
        <taxon>Paracoccaceae</taxon>
        <taxon>Paracoccus</taxon>
    </lineage>
</organism>
<dbReference type="EMBL" id="FOHO01000003">
    <property type="protein sequence ID" value="SET12199.1"/>
    <property type="molecule type" value="Genomic_DNA"/>
</dbReference>
<dbReference type="PANTHER" id="PTHR31157:SF1">
    <property type="entry name" value="SCP DOMAIN-CONTAINING PROTEIN"/>
    <property type="match status" value="1"/>
</dbReference>
<dbReference type="AlphaFoldDB" id="A0A1I0C0F6"/>
<sequence>MSHRKLTPALFALTALAACQAPITFPGQADQIGAARDTVLAACTADAPAAERMAFAVNEARQQRGKTLLQGDETLALIAQSHACDMLATGRATVAGSDGSNVVDRARRAEYDRCGVAQLVAVGGTPEGTVAGWLASDQHRVELLEQGARDFGVGVTRDANGRAWFSLVIGDTCR</sequence>
<evidence type="ECO:0000313" key="3">
    <source>
        <dbReference type="EMBL" id="SET12199.1"/>
    </source>
</evidence>
<evidence type="ECO:0000259" key="2">
    <source>
        <dbReference type="Pfam" id="PF00188"/>
    </source>
</evidence>
<feature type="chain" id="PRO_5011446396" evidence="1">
    <location>
        <begin position="18"/>
        <end position="174"/>
    </location>
</feature>
<proteinExistence type="predicted"/>
<dbReference type="SUPFAM" id="SSF55797">
    <property type="entry name" value="PR-1-like"/>
    <property type="match status" value="1"/>
</dbReference>
<keyword evidence="4" id="KW-1185">Reference proteome</keyword>
<evidence type="ECO:0000313" key="4">
    <source>
        <dbReference type="Proteomes" id="UP000199180"/>
    </source>
</evidence>
<dbReference type="Pfam" id="PF00188">
    <property type="entry name" value="CAP"/>
    <property type="match status" value="1"/>
</dbReference>
<dbReference type="Proteomes" id="UP000199180">
    <property type="component" value="Unassembled WGS sequence"/>
</dbReference>
<dbReference type="Gene3D" id="3.40.33.10">
    <property type="entry name" value="CAP"/>
    <property type="match status" value="1"/>
</dbReference>
<name>A0A1I0C0F6_9RHOB</name>
<keyword evidence="1" id="KW-0732">Signal</keyword>
<feature type="domain" description="SCP" evidence="2">
    <location>
        <begin position="56"/>
        <end position="165"/>
    </location>
</feature>
<dbReference type="InterPro" id="IPR014044">
    <property type="entry name" value="CAP_dom"/>
</dbReference>
<gene>
    <name evidence="3" type="ORF">SAMN04489858_103106</name>
</gene>
<evidence type="ECO:0000256" key="1">
    <source>
        <dbReference type="SAM" id="SignalP"/>
    </source>
</evidence>
<dbReference type="InterPro" id="IPR035940">
    <property type="entry name" value="CAP_sf"/>
</dbReference>
<dbReference type="CDD" id="cd05379">
    <property type="entry name" value="CAP_bacterial"/>
    <property type="match status" value="1"/>
</dbReference>
<protein>
    <submittedName>
        <fullName evidence="3">Cysteine-rich secretory protein family protein</fullName>
    </submittedName>
</protein>
<accession>A0A1I0C0F6</accession>
<dbReference type="STRING" id="364199.SAMN04489858_103106"/>
<dbReference type="PROSITE" id="PS51257">
    <property type="entry name" value="PROKAR_LIPOPROTEIN"/>
    <property type="match status" value="1"/>
</dbReference>
<dbReference type="PANTHER" id="PTHR31157">
    <property type="entry name" value="SCP DOMAIN-CONTAINING PROTEIN"/>
    <property type="match status" value="1"/>
</dbReference>